<protein>
    <submittedName>
        <fullName evidence="4">Uncharacterized protein</fullName>
    </submittedName>
</protein>
<dbReference type="VEuPathDB" id="FungiDB:SDRG_11698"/>
<accession>T0REC4</accession>
<proteinExistence type="predicted"/>
<dbReference type="EMBL" id="JH767174">
    <property type="protein sequence ID" value="EQC30643.1"/>
    <property type="molecule type" value="Genomic_DNA"/>
</dbReference>
<evidence type="ECO:0000256" key="1">
    <source>
        <dbReference type="SAM" id="MobiDB-lite"/>
    </source>
</evidence>
<dbReference type="GeneID" id="19952425"/>
<gene>
    <name evidence="4" type="ORF">SDRG_11698</name>
</gene>
<dbReference type="OMA" id="NETLPWT"/>
<feature type="region of interest" description="Disordered" evidence="1">
    <location>
        <begin position="77"/>
        <end position="100"/>
    </location>
</feature>
<evidence type="ECO:0000313" key="4">
    <source>
        <dbReference type="EMBL" id="EQC30643.1"/>
    </source>
</evidence>
<dbReference type="RefSeq" id="XP_008615969.1">
    <property type="nucleotide sequence ID" value="XM_008617747.1"/>
</dbReference>
<evidence type="ECO:0000256" key="3">
    <source>
        <dbReference type="SAM" id="SignalP"/>
    </source>
</evidence>
<name>T0REC4_SAPDV</name>
<keyword evidence="3" id="KW-0732">Signal</keyword>
<feature type="region of interest" description="Disordered" evidence="1">
    <location>
        <begin position="318"/>
        <end position="396"/>
    </location>
</feature>
<sequence>MRVLPSLLLVSASQAHDVCLRWNASTMLACNVSTPCAFLTRNTSSCFLSVDLNETVAANSSWLGDRPFLAQLFPQYDSEDDDDDDEDEDGDFDDRPWRSPPVNRNETLPWTLWLSWGGNVSAYFDLEHLFNWTVNSSSSTDNTIVFPPHGHATKKPYVLRRWNASTNASATPYPTIVVPRNDSAYGRRTTPPRLALNGTVFNEAYLVSFLQYLFNATRHRNDLMAFLLHRVINLLQTNGSVAAEAIQRFRVHPPSNDMRLWSLLFTANSTQHRNVTGHPVDAMRPLGEIVWQVYLESLGGWNQSIPRLPRPMNCTLQRGNETTPNETAVTIAWPPASNRSSDRPTMLPFRPLRPTPRPSRNDSGSGSDANASMTTPTITDNGNGSNTNGSATTPTITVSPSDALAATSPTVTTSSSHVDVIVLLCVAVVAVGFLAARVYARRHNIEAYSHLQD</sequence>
<dbReference type="Proteomes" id="UP000030762">
    <property type="component" value="Unassembled WGS sequence"/>
</dbReference>
<organism evidence="4 5">
    <name type="scientific">Saprolegnia diclina (strain VS20)</name>
    <dbReference type="NCBI Taxonomy" id="1156394"/>
    <lineage>
        <taxon>Eukaryota</taxon>
        <taxon>Sar</taxon>
        <taxon>Stramenopiles</taxon>
        <taxon>Oomycota</taxon>
        <taxon>Saprolegniomycetes</taxon>
        <taxon>Saprolegniales</taxon>
        <taxon>Saprolegniaceae</taxon>
        <taxon>Saprolegnia</taxon>
    </lineage>
</organism>
<evidence type="ECO:0000256" key="2">
    <source>
        <dbReference type="SAM" id="Phobius"/>
    </source>
</evidence>
<keyword evidence="2" id="KW-0812">Transmembrane</keyword>
<reference evidence="4 5" key="1">
    <citation type="submission" date="2012-04" db="EMBL/GenBank/DDBJ databases">
        <title>The Genome Sequence of Saprolegnia declina VS20.</title>
        <authorList>
            <consortium name="The Broad Institute Genome Sequencing Platform"/>
            <person name="Russ C."/>
            <person name="Nusbaum C."/>
            <person name="Tyler B."/>
            <person name="van West P."/>
            <person name="Dieguez-Uribeondo J."/>
            <person name="de Bruijn I."/>
            <person name="Tripathy S."/>
            <person name="Jiang R."/>
            <person name="Young S.K."/>
            <person name="Zeng Q."/>
            <person name="Gargeya S."/>
            <person name="Fitzgerald M."/>
            <person name="Haas B."/>
            <person name="Abouelleil A."/>
            <person name="Alvarado L."/>
            <person name="Arachchi H.M."/>
            <person name="Berlin A."/>
            <person name="Chapman S.B."/>
            <person name="Goldberg J."/>
            <person name="Griggs A."/>
            <person name="Gujja S."/>
            <person name="Hansen M."/>
            <person name="Howarth C."/>
            <person name="Imamovic A."/>
            <person name="Larimer J."/>
            <person name="McCowen C."/>
            <person name="Montmayeur A."/>
            <person name="Murphy C."/>
            <person name="Neiman D."/>
            <person name="Pearson M."/>
            <person name="Priest M."/>
            <person name="Roberts A."/>
            <person name="Saif S."/>
            <person name="Shea T."/>
            <person name="Sisk P."/>
            <person name="Sykes S."/>
            <person name="Wortman J."/>
            <person name="Nusbaum C."/>
            <person name="Birren B."/>
        </authorList>
    </citation>
    <scope>NUCLEOTIDE SEQUENCE [LARGE SCALE GENOMIC DNA]</scope>
    <source>
        <strain evidence="4 5">VS20</strain>
    </source>
</reference>
<feature type="compositionally biased region" description="Low complexity" evidence="1">
    <location>
        <begin position="377"/>
        <end position="395"/>
    </location>
</feature>
<feature type="chain" id="PRO_5012475008" evidence="3">
    <location>
        <begin position="16"/>
        <end position="453"/>
    </location>
</feature>
<dbReference type="InParanoid" id="T0REC4"/>
<feature type="compositionally biased region" description="Polar residues" evidence="1">
    <location>
        <begin position="361"/>
        <end position="376"/>
    </location>
</feature>
<keyword evidence="2" id="KW-0472">Membrane</keyword>
<keyword evidence="5" id="KW-1185">Reference proteome</keyword>
<feature type="signal peptide" evidence="3">
    <location>
        <begin position="1"/>
        <end position="15"/>
    </location>
</feature>
<evidence type="ECO:0000313" key="5">
    <source>
        <dbReference type="Proteomes" id="UP000030762"/>
    </source>
</evidence>
<dbReference type="AlphaFoldDB" id="T0REC4"/>
<feature type="transmembrane region" description="Helical" evidence="2">
    <location>
        <begin position="420"/>
        <end position="440"/>
    </location>
</feature>
<feature type="compositionally biased region" description="Polar residues" evidence="1">
    <location>
        <begin position="318"/>
        <end position="328"/>
    </location>
</feature>
<feature type="compositionally biased region" description="Acidic residues" evidence="1">
    <location>
        <begin position="77"/>
        <end position="92"/>
    </location>
</feature>
<dbReference type="OrthoDB" id="10410750at2759"/>
<keyword evidence="2" id="KW-1133">Transmembrane helix</keyword>